<dbReference type="InterPro" id="IPR011527">
    <property type="entry name" value="ABC1_TM_dom"/>
</dbReference>
<dbReference type="GO" id="GO:0005886">
    <property type="term" value="C:plasma membrane"/>
    <property type="evidence" value="ECO:0007669"/>
    <property type="project" value="UniProtKB-SubCell"/>
</dbReference>
<dbReference type="OrthoDB" id="9806127at2"/>
<dbReference type="Gene3D" id="1.20.1560.10">
    <property type="entry name" value="ABC transporter type 1, transmembrane domain"/>
    <property type="match status" value="1"/>
</dbReference>
<keyword evidence="3" id="KW-1003">Cell membrane</keyword>
<keyword evidence="8" id="KW-0472">Membrane</keyword>
<proteinExistence type="inferred from homology"/>
<name>A0A2K8PRF4_STRLA</name>
<keyword evidence="4" id="KW-0812">Transmembrane</keyword>
<reference evidence="10 11" key="1">
    <citation type="submission" date="2017-11" db="EMBL/GenBank/DDBJ databases">
        <title>Complete genome sequence of Streptomyces lavendulae subsp. lavendulae CCM 3239 (formerly 'Streptomyces aureofaciens CCM 3239'), the producer of the angucycline-type antibiotic auricin.</title>
        <authorList>
            <person name="Busche T."/>
            <person name="Novakova R."/>
            <person name="Al'Dilaimi A."/>
            <person name="Homerova D."/>
            <person name="Feckova L."/>
            <person name="Rezuchova B."/>
            <person name="Mingyar E."/>
            <person name="Csolleiova D."/>
            <person name="Bekeova C."/>
            <person name="Winkler A."/>
            <person name="Sevcikova B."/>
            <person name="Kalinowski J."/>
            <person name="Kormanec J."/>
            <person name="Ruckert C."/>
        </authorList>
    </citation>
    <scope>NUCLEOTIDE SEQUENCE [LARGE SCALE GENOMIC DNA]</scope>
    <source>
        <strain evidence="10 11">CCM 3239</strain>
    </source>
</reference>
<dbReference type="PROSITE" id="PS50929">
    <property type="entry name" value="ABC_TM1F"/>
    <property type="match status" value="1"/>
</dbReference>
<dbReference type="SUPFAM" id="SSF90123">
    <property type="entry name" value="ABC transporter transmembrane region"/>
    <property type="match status" value="1"/>
</dbReference>
<dbReference type="InterPro" id="IPR036640">
    <property type="entry name" value="ABC1_TM_sf"/>
</dbReference>
<dbReference type="Gene3D" id="3.40.50.300">
    <property type="entry name" value="P-loop containing nucleotide triphosphate hydrolases"/>
    <property type="match status" value="1"/>
</dbReference>
<dbReference type="Pfam" id="PF00005">
    <property type="entry name" value="ABC_tran"/>
    <property type="match status" value="1"/>
</dbReference>
<gene>
    <name evidence="10" type="primary">hlyB</name>
    <name evidence="10" type="ORF">SLAV_37865</name>
</gene>
<evidence type="ECO:0000256" key="8">
    <source>
        <dbReference type="ARBA" id="ARBA00023136"/>
    </source>
</evidence>
<dbReference type="GO" id="GO:0005524">
    <property type="term" value="F:ATP binding"/>
    <property type="evidence" value="ECO:0007669"/>
    <property type="project" value="UniProtKB-KW"/>
</dbReference>
<dbReference type="GO" id="GO:0016887">
    <property type="term" value="F:ATP hydrolysis activity"/>
    <property type="evidence" value="ECO:0007669"/>
    <property type="project" value="InterPro"/>
</dbReference>
<dbReference type="PROSITE" id="PS50893">
    <property type="entry name" value="ABC_TRANSPORTER_2"/>
    <property type="match status" value="1"/>
</dbReference>
<dbReference type="InterPro" id="IPR017871">
    <property type="entry name" value="ABC_transporter-like_CS"/>
</dbReference>
<keyword evidence="7" id="KW-1133">Transmembrane helix</keyword>
<dbReference type="PROSITE" id="PS00211">
    <property type="entry name" value="ABC_TRANSPORTER_1"/>
    <property type="match status" value="1"/>
</dbReference>
<evidence type="ECO:0000256" key="7">
    <source>
        <dbReference type="ARBA" id="ARBA00022989"/>
    </source>
</evidence>
<keyword evidence="11" id="KW-1185">Reference proteome</keyword>
<dbReference type="PANTHER" id="PTHR43394">
    <property type="entry name" value="ATP-DEPENDENT PERMEASE MDL1, MITOCHONDRIAL"/>
    <property type="match status" value="1"/>
</dbReference>
<protein>
    <submittedName>
        <fullName evidence="10">Alpha-hemolysin translocation ATP-binding protein HlyB</fullName>
    </submittedName>
</protein>
<dbReference type="AlphaFoldDB" id="A0A2K8PRF4"/>
<evidence type="ECO:0000256" key="1">
    <source>
        <dbReference type="ARBA" id="ARBA00004651"/>
    </source>
</evidence>
<evidence type="ECO:0000256" key="2">
    <source>
        <dbReference type="ARBA" id="ARBA00022448"/>
    </source>
</evidence>
<evidence type="ECO:0000256" key="5">
    <source>
        <dbReference type="ARBA" id="ARBA00022741"/>
    </source>
</evidence>
<keyword evidence="6 10" id="KW-0067">ATP-binding</keyword>
<organism evidence="10 11">
    <name type="scientific">Streptomyces lavendulae subsp. lavendulae</name>
    <dbReference type="NCBI Taxonomy" id="58340"/>
    <lineage>
        <taxon>Bacteria</taxon>
        <taxon>Bacillati</taxon>
        <taxon>Actinomycetota</taxon>
        <taxon>Actinomycetes</taxon>
        <taxon>Kitasatosporales</taxon>
        <taxon>Streptomycetaceae</taxon>
        <taxon>Streptomyces</taxon>
    </lineage>
</organism>
<evidence type="ECO:0000256" key="6">
    <source>
        <dbReference type="ARBA" id="ARBA00022840"/>
    </source>
</evidence>
<dbReference type="InterPro" id="IPR003439">
    <property type="entry name" value="ABC_transporter-like_ATP-bd"/>
</dbReference>
<keyword evidence="2" id="KW-0813">Transport</keyword>
<dbReference type="InterPro" id="IPR027417">
    <property type="entry name" value="P-loop_NTPase"/>
</dbReference>
<dbReference type="PANTHER" id="PTHR43394:SF1">
    <property type="entry name" value="ATP-BINDING CASSETTE SUB-FAMILY B MEMBER 10, MITOCHONDRIAL"/>
    <property type="match status" value="1"/>
</dbReference>
<evidence type="ECO:0000256" key="9">
    <source>
        <dbReference type="ARBA" id="ARBA00061644"/>
    </source>
</evidence>
<evidence type="ECO:0000313" key="11">
    <source>
        <dbReference type="Proteomes" id="UP000231791"/>
    </source>
</evidence>
<dbReference type="CDD" id="cd03228">
    <property type="entry name" value="ABCC_MRP_Like"/>
    <property type="match status" value="1"/>
</dbReference>
<evidence type="ECO:0000256" key="3">
    <source>
        <dbReference type="ARBA" id="ARBA00022475"/>
    </source>
</evidence>
<comment type="similarity">
    <text evidence="9">Belongs to the ABC transporter superfamily. Lipid exporter (TC 3.A.1.106) family.</text>
</comment>
<dbReference type="GeneID" id="49388520"/>
<dbReference type="EMBL" id="CP024985">
    <property type="protein sequence ID" value="ATZ29337.1"/>
    <property type="molecule type" value="Genomic_DNA"/>
</dbReference>
<keyword evidence="5" id="KW-0547">Nucleotide-binding</keyword>
<evidence type="ECO:0000256" key="4">
    <source>
        <dbReference type="ARBA" id="ARBA00022692"/>
    </source>
</evidence>
<dbReference type="RefSeq" id="WP_037688700.1">
    <property type="nucleotide sequence ID" value="NZ_CP024985.1"/>
</dbReference>
<dbReference type="InterPro" id="IPR003593">
    <property type="entry name" value="AAA+_ATPase"/>
</dbReference>
<dbReference type="SMART" id="SM00382">
    <property type="entry name" value="AAA"/>
    <property type="match status" value="1"/>
</dbReference>
<evidence type="ECO:0000313" key="10">
    <source>
        <dbReference type="EMBL" id="ATZ29337.1"/>
    </source>
</evidence>
<dbReference type="GO" id="GO:0015421">
    <property type="term" value="F:ABC-type oligopeptide transporter activity"/>
    <property type="evidence" value="ECO:0007669"/>
    <property type="project" value="TreeGrafter"/>
</dbReference>
<accession>A0A2K8PRF4</accession>
<dbReference type="InterPro" id="IPR039421">
    <property type="entry name" value="Type_1_exporter"/>
</dbReference>
<dbReference type="FunFam" id="3.40.50.300:FF:000299">
    <property type="entry name" value="ABC transporter ATP-binding protein/permease"/>
    <property type="match status" value="1"/>
</dbReference>
<comment type="subcellular location">
    <subcellularLocation>
        <location evidence="1">Cell membrane</location>
        <topology evidence="1">Multi-pass membrane protein</topology>
    </subcellularLocation>
</comment>
<dbReference type="KEGG" id="slx:SLAV_37865"/>
<sequence length="635" mass="68493">MTGEDSAVRADEEIAFSWDGDTRWEAAKYITLRHMARRLPHLMKRSLSIAWRVDRASVAGLLACQAVSGIAAALGLFATTSTITALISSGNITDRLWQAWPSVAVLAAAAGIRATLYIVVTWLSSRISPLLQQEYELMLLDAATGSELAAYDSPGFKDRWDNAERGAVVSKDIIEEGQDLLAALASLLAGAVVLGTLHPLLLPFLALASLPQGIAQVHSARVTYLAAVKTTGHSRMIGVLRWHLADRHSADQIRAGTMAPFLLGKYRHLTDRVTTVHRQAVTEGARMAFLGALGGGLASAVVWGVLVALLATGHLTVAAAGTAVLALRTVTGSVQGVVRNAAMIFRTGMYMDDWSTFLEETGGYRLTAGEVVPGAPREIRTENLVYRYEGADRNALDGIDFSVRTGEIVALVGENGSGKSTLSKLLTRLHLPTAGTVTWDGHPTTALDPHAAWKHVSLVPQDFSCWPMTARDNITLGQPRSDDEKDVWEAAAAAGADEVVHELRAGLSTLLAREWLNGAELSGGQWQRVALARAFYRPAALLVLDEPTSALDPRAEHRIFANLRRAARDRAVVLVTHRLANVAVADRIVVLDHGRVVQEGTFAELSRANGLFRELLELQNDRTVPGQRTPKETTA</sequence>
<dbReference type="SUPFAM" id="SSF52540">
    <property type="entry name" value="P-loop containing nucleoside triphosphate hydrolases"/>
    <property type="match status" value="1"/>
</dbReference>
<dbReference type="Proteomes" id="UP000231791">
    <property type="component" value="Chromosome"/>
</dbReference>